<name>A0ABD2Q153_9PLAT</name>
<sequence length="179" mass="19724">MVEPNHIYPQRHSNSIDEAFLNGLRTVTGDSSSAENKSLSKSVCCFGALFRSRKGRRLFRGRREHRNNSTSVVSKAGTNKHFISFSASLNAPSAPTESAKTDIASPGKLPTPRKNSSLYGDEPPVDWLARFNLVDDSIDRLSKIAKMVNSSEDVNREDLVENLNYAISVLKEASLNGLK</sequence>
<reference evidence="2 3" key="1">
    <citation type="submission" date="2024-11" db="EMBL/GenBank/DDBJ databases">
        <title>Adaptive evolution of stress response genes in parasites aligns with host niche diversity.</title>
        <authorList>
            <person name="Hahn C."/>
            <person name="Resl P."/>
        </authorList>
    </citation>
    <scope>NUCLEOTIDE SEQUENCE [LARGE SCALE GENOMIC DNA]</scope>
    <source>
        <strain evidence="2">EGGRZ-B1_66</strain>
        <tissue evidence="2">Body</tissue>
    </source>
</reference>
<gene>
    <name evidence="2" type="ORF">Ciccas_009574</name>
</gene>
<dbReference type="Proteomes" id="UP001626550">
    <property type="component" value="Unassembled WGS sequence"/>
</dbReference>
<organism evidence="2 3">
    <name type="scientific">Cichlidogyrus casuarinus</name>
    <dbReference type="NCBI Taxonomy" id="1844966"/>
    <lineage>
        <taxon>Eukaryota</taxon>
        <taxon>Metazoa</taxon>
        <taxon>Spiralia</taxon>
        <taxon>Lophotrochozoa</taxon>
        <taxon>Platyhelminthes</taxon>
        <taxon>Monogenea</taxon>
        <taxon>Monopisthocotylea</taxon>
        <taxon>Dactylogyridea</taxon>
        <taxon>Ancyrocephalidae</taxon>
        <taxon>Cichlidogyrus</taxon>
    </lineage>
</organism>
<evidence type="ECO:0000313" key="3">
    <source>
        <dbReference type="Proteomes" id="UP001626550"/>
    </source>
</evidence>
<proteinExistence type="predicted"/>
<comment type="caution">
    <text evidence="2">The sequence shown here is derived from an EMBL/GenBank/DDBJ whole genome shotgun (WGS) entry which is preliminary data.</text>
</comment>
<accession>A0ABD2Q153</accession>
<protein>
    <submittedName>
        <fullName evidence="2">Uncharacterized protein</fullName>
    </submittedName>
</protein>
<evidence type="ECO:0000256" key="1">
    <source>
        <dbReference type="SAM" id="MobiDB-lite"/>
    </source>
</evidence>
<dbReference type="EMBL" id="JBJKFK010001990">
    <property type="protein sequence ID" value="KAL3311841.1"/>
    <property type="molecule type" value="Genomic_DNA"/>
</dbReference>
<keyword evidence="3" id="KW-1185">Reference proteome</keyword>
<feature type="region of interest" description="Disordered" evidence="1">
    <location>
        <begin position="91"/>
        <end position="117"/>
    </location>
</feature>
<dbReference type="AlphaFoldDB" id="A0ABD2Q153"/>
<evidence type="ECO:0000313" key="2">
    <source>
        <dbReference type="EMBL" id="KAL3311841.1"/>
    </source>
</evidence>